<keyword evidence="10" id="KW-1185">Reference proteome</keyword>
<feature type="transmembrane region" description="Helical" evidence="7">
    <location>
        <begin position="453"/>
        <end position="473"/>
    </location>
</feature>
<dbReference type="EMBL" id="LN649229">
    <property type="protein sequence ID" value="CEI63566.1"/>
    <property type="molecule type" value="Genomic_DNA"/>
</dbReference>
<proteinExistence type="predicted"/>
<dbReference type="GO" id="GO:0016020">
    <property type="term" value="C:membrane"/>
    <property type="evidence" value="ECO:0007669"/>
    <property type="project" value="UniProtKB-SubCell"/>
</dbReference>
<dbReference type="Gene3D" id="1.20.1250.20">
    <property type="entry name" value="MFS general substrate transporter like domains"/>
    <property type="match status" value="2"/>
</dbReference>
<reference evidence="10" key="1">
    <citation type="submission" date="2014-10" db="EMBL/GenBank/DDBJ databases">
        <authorList>
            <person name="King R."/>
        </authorList>
    </citation>
    <scope>NUCLEOTIDE SEQUENCE [LARGE SCALE GENOMIC DNA]</scope>
    <source>
        <strain evidence="10">A3/5</strain>
    </source>
</reference>
<dbReference type="FunFam" id="1.20.1250.20:FF:000013">
    <property type="entry name" value="MFS general substrate transporter"/>
    <property type="match status" value="1"/>
</dbReference>
<feature type="transmembrane region" description="Helical" evidence="7">
    <location>
        <begin position="148"/>
        <end position="171"/>
    </location>
</feature>
<dbReference type="PANTHER" id="PTHR43791">
    <property type="entry name" value="PERMEASE-RELATED"/>
    <property type="match status" value="1"/>
</dbReference>
<sequence length="511" mass="57121">MADNKPTGAPADEIELVKRQEQEVMPNAYHDVSDEYPAKKRKSVLLKMDLHIIPLLMILYSTVLSYIDRANIGNAKIEGIEADLDLSPKQYQITLSIFFVSYIFCEVPSNWILEGYFSQRPSLYIGIITVLWGIMMTLHGVVKNFNEIVTVRFIMGIFEAGFFPGAIALLNKWYTKYELATRLALFYTASALSGAFSGLLAYAIAKMDGVAGQEGWRWIFTIEGIATIFIGFITPFLLPDTPERRPNWLTVEECDYLIRRMVAQNGGERADEEGQKLTLALIKDVVTDWQYYPLILCYWSSTVPIYGMKFTLPQIIKNMGYSSSNAQLLSIPPYVAGAISSVGFNMLGDKMRRRSYFLIIPQVLVVISYCIITPLSSHIADHIGACFFAVILLNIGVYPINPGTSSWASNNSAGAAKRSVALAYVLSIASIGGIFASYIFIDSEAPGYPTGFGVSMAAAIVGIFSVCFLDLYYKRVNKDRDQMSIEEISEKYSEEDLARLGNRSPLFRYTR</sequence>
<evidence type="ECO:0000313" key="10">
    <source>
        <dbReference type="Proteomes" id="UP000245910"/>
    </source>
</evidence>
<feature type="transmembrane region" description="Helical" evidence="7">
    <location>
        <begin position="91"/>
        <end position="111"/>
    </location>
</feature>
<evidence type="ECO:0000256" key="7">
    <source>
        <dbReference type="SAM" id="Phobius"/>
    </source>
</evidence>
<evidence type="ECO:0000259" key="8">
    <source>
        <dbReference type="PROSITE" id="PS50850"/>
    </source>
</evidence>
<evidence type="ECO:0000313" key="9">
    <source>
        <dbReference type="EMBL" id="CEI63566.1"/>
    </source>
</evidence>
<dbReference type="InterPro" id="IPR020846">
    <property type="entry name" value="MFS_dom"/>
</dbReference>
<evidence type="ECO:0000256" key="6">
    <source>
        <dbReference type="ARBA" id="ARBA00023180"/>
    </source>
</evidence>
<feature type="transmembrane region" description="Helical" evidence="7">
    <location>
        <begin position="382"/>
        <end position="400"/>
    </location>
</feature>
<dbReference type="AlphaFoldDB" id="A0A2L2TKD7"/>
<feature type="transmembrane region" description="Helical" evidence="7">
    <location>
        <begin position="421"/>
        <end position="441"/>
    </location>
</feature>
<feature type="domain" description="Major facilitator superfamily (MFS) profile" evidence="8">
    <location>
        <begin position="54"/>
        <end position="477"/>
    </location>
</feature>
<feature type="transmembrane region" description="Helical" evidence="7">
    <location>
        <begin position="123"/>
        <end position="142"/>
    </location>
</feature>
<dbReference type="SUPFAM" id="SSF103473">
    <property type="entry name" value="MFS general substrate transporter"/>
    <property type="match status" value="1"/>
</dbReference>
<feature type="transmembrane region" description="Helical" evidence="7">
    <location>
        <begin position="356"/>
        <end position="376"/>
    </location>
</feature>
<evidence type="ECO:0000256" key="5">
    <source>
        <dbReference type="ARBA" id="ARBA00023136"/>
    </source>
</evidence>
<feature type="transmembrane region" description="Helical" evidence="7">
    <location>
        <begin position="216"/>
        <end position="238"/>
    </location>
</feature>
<evidence type="ECO:0000256" key="1">
    <source>
        <dbReference type="ARBA" id="ARBA00004141"/>
    </source>
</evidence>
<dbReference type="GO" id="GO:0022857">
    <property type="term" value="F:transmembrane transporter activity"/>
    <property type="evidence" value="ECO:0007669"/>
    <property type="project" value="InterPro"/>
</dbReference>
<keyword evidence="2" id="KW-0813">Transport</keyword>
<keyword evidence="6" id="KW-0325">Glycoprotein</keyword>
<dbReference type="Pfam" id="PF07690">
    <property type="entry name" value="MFS_1"/>
    <property type="match status" value="1"/>
</dbReference>
<dbReference type="Proteomes" id="UP000245910">
    <property type="component" value="Chromosome I"/>
</dbReference>
<keyword evidence="3 7" id="KW-0812">Transmembrane</keyword>
<keyword evidence="5 7" id="KW-0472">Membrane</keyword>
<dbReference type="PROSITE" id="PS50850">
    <property type="entry name" value="MFS"/>
    <property type="match status" value="1"/>
</dbReference>
<keyword evidence="4 7" id="KW-1133">Transmembrane helix</keyword>
<dbReference type="InterPro" id="IPR011701">
    <property type="entry name" value="MFS"/>
</dbReference>
<feature type="transmembrane region" description="Helical" evidence="7">
    <location>
        <begin position="183"/>
        <end position="204"/>
    </location>
</feature>
<accession>A0A2L2TKD7</accession>
<dbReference type="PANTHER" id="PTHR43791:SF54">
    <property type="entry name" value="MAJOR FACILITATOR SUPERFAMILY (MFS) PROFILE DOMAIN-CONTAINING PROTEIN-RELATED"/>
    <property type="match status" value="1"/>
</dbReference>
<protein>
    <recommendedName>
        <fullName evidence="8">Major facilitator superfamily (MFS) profile domain-containing protein</fullName>
    </recommendedName>
</protein>
<dbReference type="InterPro" id="IPR036259">
    <property type="entry name" value="MFS_trans_sf"/>
</dbReference>
<organism evidence="9 10">
    <name type="scientific">Fusarium venenatum</name>
    <dbReference type="NCBI Taxonomy" id="56646"/>
    <lineage>
        <taxon>Eukaryota</taxon>
        <taxon>Fungi</taxon>
        <taxon>Dikarya</taxon>
        <taxon>Ascomycota</taxon>
        <taxon>Pezizomycotina</taxon>
        <taxon>Sordariomycetes</taxon>
        <taxon>Hypocreomycetidae</taxon>
        <taxon>Hypocreales</taxon>
        <taxon>Nectriaceae</taxon>
        <taxon>Fusarium</taxon>
    </lineage>
</organism>
<evidence type="ECO:0000256" key="3">
    <source>
        <dbReference type="ARBA" id="ARBA00022692"/>
    </source>
</evidence>
<evidence type="ECO:0000256" key="2">
    <source>
        <dbReference type="ARBA" id="ARBA00022448"/>
    </source>
</evidence>
<evidence type="ECO:0000256" key="4">
    <source>
        <dbReference type="ARBA" id="ARBA00022989"/>
    </source>
</evidence>
<feature type="transmembrane region" description="Helical" evidence="7">
    <location>
        <begin position="48"/>
        <end position="67"/>
    </location>
</feature>
<comment type="subcellular location">
    <subcellularLocation>
        <location evidence="1">Membrane</location>
        <topology evidence="1">Multi-pass membrane protein</topology>
    </subcellularLocation>
</comment>
<name>A0A2L2TKD7_9HYPO</name>
<dbReference type="FunFam" id="1.20.1250.20:FF:000034">
    <property type="entry name" value="MFS general substrate transporter"/>
    <property type="match status" value="1"/>
</dbReference>